<gene>
    <name evidence="2" type="ORF">MGAL_10B002204</name>
</gene>
<evidence type="ECO:0000313" key="2">
    <source>
        <dbReference type="EMBL" id="VDI65503.1"/>
    </source>
</evidence>
<dbReference type="Proteomes" id="UP000596742">
    <property type="component" value="Unassembled WGS sequence"/>
</dbReference>
<feature type="compositionally biased region" description="Basic and acidic residues" evidence="1">
    <location>
        <begin position="40"/>
        <end position="51"/>
    </location>
</feature>
<evidence type="ECO:0000313" key="3">
    <source>
        <dbReference type="Proteomes" id="UP000596742"/>
    </source>
</evidence>
<feature type="region of interest" description="Disordered" evidence="1">
    <location>
        <begin position="40"/>
        <end position="71"/>
    </location>
</feature>
<organism evidence="2 3">
    <name type="scientific">Mytilus galloprovincialis</name>
    <name type="common">Mediterranean mussel</name>
    <dbReference type="NCBI Taxonomy" id="29158"/>
    <lineage>
        <taxon>Eukaryota</taxon>
        <taxon>Metazoa</taxon>
        <taxon>Spiralia</taxon>
        <taxon>Lophotrochozoa</taxon>
        <taxon>Mollusca</taxon>
        <taxon>Bivalvia</taxon>
        <taxon>Autobranchia</taxon>
        <taxon>Pteriomorphia</taxon>
        <taxon>Mytilida</taxon>
        <taxon>Mytiloidea</taxon>
        <taxon>Mytilidae</taxon>
        <taxon>Mytilinae</taxon>
        <taxon>Mytilus</taxon>
    </lineage>
</organism>
<keyword evidence="3" id="KW-1185">Reference proteome</keyword>
<proteinExistence type="predicted"/>
<dbReference type="EMBL" id="UYJE01008624">
    <property type="protein sequence ID" value="VDI65503.1"/>
    <property type="molecule type" value="Genomic_DNA"/>
</dbReference>
<reference evidence="2" key="1">
    <citation type="submission" date="2018-11" db="EMBL/GenBank/DDBJ databases">
        <authorList>
            <person name="Alioto T."/>
            <person name="Alioto T."/>
        </authorList>
    </citation>
    <scope>NUCLEOTIDE SEQUENCE</scope>
</reference>
<dbReference type="AlphaFoldDB" id="A0A8B6GLI1"/>
<sequence>MAKEHLVSEIVGRVAAGRQGLDVTDKAKWRTKTVEEQVQKEEQTMEEENKMVKAVSTKKQGMSKAAKVKMK</sequence>
<accession>A0A8B6GLI1</accession>
<evidence type="ECO:0000256" key="1">
    <source>
        <dbReference type="SAM" id="MobiDB-lite"/>
    </source>
</evidence>
<comment type="caution">
    <text evidence="2">The sequence shown here is derived from an EMBL/GenBank/DDBJ whole genome shotgun (WGS) entry which is preliminary data.</text>
</comment>
<name>A0A8B6GLI1_MYTGA</name>
<protein>
    <submittedName>
        <fullName evidence="2">Uncharacterized protein</fullName>
    </submittedName>
</protein>